<dbReference type="Proteomes" id="UP000224567">
    <property type="component" value="Unassembled WGS sequence"/>
</dbReference>
<evidence type="ECO:0000313" key="4">
    <source>
        <dbReference type="Proteomes" id="UP000224567"/>
    </source>
</evidence>
<dbReference type="AlphaFoldDB" id="A0A2G2WYT3"/>
<evidence type="ECO:0000256" key="1">
    <source>
        <dbReference type="ARBA" id="ARBA00006781"/>
    </source>
</evidence>
<keyword evidence="4" id="KW-1185">Reference proteome</keyword>
<accession>A0A2G2WYT3</accession>
<sequence>MPPKPARHYRPVRCLPLSLSPLARSMAQIASNKKVTHKVQNSRFPGNNLPSSSGGTMVNHGQINKSEDSRSSDGEEFYDLECMVDLKEQEEPLLKACCQKDVVSKLSLFLRDQAKDVGLFVSQRVVNLPP</sequence>
<dbReference type="InterPro" id="IPR025602">
    <property type="entry name" value="BCP1_family"/>
</dbReference>
<protein>
    <submittedName>
        <fullName evidence="3">Uncharacterized protein</fullName>
    </submittedName>
</protein>
<dbReference type="STRING" id="33114.A0A2G2WYT3"/>
<gene>
    <name evidence="3" type="ORF">CQW23_10139</name>
</gene>
<evidence type="ECO:0000256" key="2">
    <source>
        <dbReference type="SAM" id="MobiDB-lite"/>
    </source>
</evidence>
<feature type="region of interest" description="Disordered" evidence="2">
    <location>
        <begin position="34"/>
        <end position="73"/>
    </location>
</feature>
<reference evidence="3 4" key="1">
    <citation type="journal article" date="2017" name="Genome Biol.">
        <title>New reference genome sequences of hot pepper reveal the massive evolution of plant disease-resistance genes by retroduplication.</title>
        <authorList>
            <person name="Kim S."/>
            <person name="Park J."/>
            <person name="Yeom S.I."/>
            <person name="Kim Y.M."/>
            <person name="Seo E."/>
            <person name="Kim K.T."/>
            <person name="Kim M.S."/>
            <person name="Lee J.M."/>
            <person name="Cheong K."/>
            <person name="Shin H.S."/>
            <person name="Kim S.B."/>
            <person name="Han K."/>
            <person name="Lee J."/>
            <person name="Park M."/>
            <person name="Lee H.A."/>
            <person name="Lee H.Y."/>
            <person name="Lee Y."/>
            <person name="Oh S."/>
            <person name="Lee J.H."/>
            <person name="Choi E."/>
            <person name="Choi E."/>
            <person name="Lee S.E."/>
            <person name="Jeon J."/>
            <person name="Kim H."/>
            <person name="Choi G."/>
            <person name="Song H."/>
            <person name="Lee J."/>
            <person name="Lee S.C."/>
            <person name="Kwon J.K."/>
            <person name="Lee H.Y."/>
            <person name="Koo N."/>
            <person name="Hong Y."/>
            <person name="Kim R.W."/>
            <person name="Kang W.H."/>
            <person name="Huh J.H."/>
            <person name="Kang B.C."/>
            <person name="Yang T.J."/>
            <person name="Lee Y.H."/>
            <person name="Bennetzen J.L."/>
            <person name="Choi D."/>
        </authorList>
    </citation>
    <scope>NUCLEOTIDE SEQUENCE [LARGE SCALE GENOMIC DNA]</scope>
    <source>
        <strain evidence="4">cv. PBC81</strain>
    </source>
</reference>
<comment type="caution">
    <text evidence="3">The sequence shown here is derived from an EMBL/GenBank/DDBJ whole genome shotgun (WGS) entry which is preliminary data.</text>
</comment>
<organism evidence="3 4">
    <name type="scientific">Capsicum baccatum</name>
    <name type="common">Peruvian pepper</name>
    <dbReference type="NCBI Taxonomy" id="33114"/>
    <lineage>
        <taxon>Eukaryota</taxon>
        <taxon>Viridiplantae</taxon>
        <taxon>Streptophyta</taxon>
        <taxon>Embryophyta</taxon>
        <taxon>Tracheophyta</taxon>
        <taxon>Spermatophyta</taxon>
        <taxon>Magnoliopsida</taxon>
        <taxon>eudicotyledons</taxon>
        <taxon>Gunneridae</taxon>
        <taxon>Pentapetalae</taxon>
        <taxon>asterids</taxon>
        <taxon>lamiids</taxon>
        <taxon>Solanales</taxon>
        <taxon>Solanaceae</taxon>
        <taxon>Solanoideae</taxon>
        <taxon>Capsiceae</taxon>
        <taxon>Capsicum</taxon>
    </lineage>
</organism>
<reference evidence="4" key="2">
    <citation type="journal article" date="2017" name="J. Anim. Genet.">
        <title>Multiple reference genome sequences of hot pepper reveal the massive evolution of plant disease resistance genes by retroduplication.</title>
        <authorList>
            <person name="Kim S."/>
            <person name="Park J."/>
            <person name="Yeom S.-I."/>
            <person name="Kim Y.-M."/>
            <person name="Seo E."/>
            <person name="Kim K.-T."/>
            <person name="Kim M.-S."/>
            <person name="Lee J.M."/>
            <person name="Cheong K."/>
            <person name="Shin H.-S."/>
            <person name="Kim S.-B."/>
            <person name="Han K."/>
            <person name="Lee J."/>
            <person name="Park M."/>
            <person name="Lee H.-A."/>
            <person name="Lee H.-Y."/>
            <person name="Lee Y."/>
            <person name="Oh S."/>
            <person name="Lee J.H."/>
            <person name="Choi E."/>
            <person name="Choi E."/>
            <person name="Lee S.E."/>
            <person name="Jeon J."/>
            <person name="Kim H."/>
            <person name="Choi G."/>
            <person name="Song H."/>
            <person name="Lee J."/>
            <person name="Lee S.-C."/>
            <person name="Kwon J.-K."/>
            <person name="Lee H.-Y."/>
            <person name="Koo N."/>
            <person name="Hong Y."/>
            <person name="Kim R.W."/>
            <person name="Kang W.-H."/>
            <person name="Huh J.H."/>
            <person name="Kang B.-C."/>
            <person name="Yang T.-J."/>
            <person name="Lee Y.-H."/>
            <person name="Bennetzen J.L."/>
            <person name="Choi D."/>
        </authorList>
    </citation>
    <scope>NUCLEOTIDE SEQUENCE [LARGE SCALE GENOMIC DNA]</scope>
    <source>
        <strain evidence="4">cv. PBC81</strain>
    </source>
</reference>
<dbReference type="GO" id="GO:0005634">
    <property type="term" value="C:nucleus"/>
    <property type="evidence" value="ECO:0007669"/>
    <property type="project" value="TreeGrafter"/>
</dbReference>
<dbReference type="PANTHER" id="PTHR13261">
    <property type="entry name" value="BRCA2 AND CDKN1A INTERACTING PROTEIN"/>
    <property type="match status" value="1"/>
</dbReference>
<dbReference type="PANTHER" id="PTHR13261:SF0">
    <property type="entry name" value="BRCA2 AND CDKN1A-INTERACTING PROTEIN"/>
    <property type="match status" value="1"/>
</dbReference>
<name>A0A2G2WYT3_CAPBA</name>
<dbReference type="OrthoDB" id="27543at2759"/>
<proteinExistence type="inferred from homology"/>
<comment type="similarity">
    <text evidence="1">Belongs to the BCP1 family.</text>
</comment>
<dbReference type="EMBL" id="MLFT02000004">
    <property type="protein sequence ID" value="PHT50392.1"/>
    <property type="molecule type" value="Genomic_DNA"/>
</dbReference>
<feature type="compositionally biased region" description="Polar residues" evidence="2">
    <location>
        <begin position="34"/>
        <end position="64"/>
    </location>
</feature>
<evidence type="ECO:0000313" key="3">
    <source>
        <dbReference type="EMBL" id="PHT50392.1"/>
    </source>
</evidence>